<evidence type="ECO:0000313" key="3">
    <source>
        <dbReference type="Proteomes" id="UP000053789"/>
    </source>
</evidence>
<dbReference type="HOGENOM" id="CLU_009942_6_2_1"/>
<dbReference type="Gene3D" id="3.10.310.70">
    <property type="match status" value="1"/>
</dbReference>
<dbReference type="InterPro" id="IPR032466">
    <property type="entry name" value="Metal_Hydrolase"/>
</dbReference>
<dbReference type="VEuPathDB" id="FungiDB:Z519_03638"/>
<dbReference type="PANTHER" id="PTHR22642:SF2">
    <property type="entry name" value="PROTEIN LONG AFTER FAR-RED 3"/>
    <property type="match status" value="1"/>
</dbReference>
<dbReference type="SUPFAM" id="SSF51338">
    <property type="entry name" value="Composite domain of metallo-dependent hydrolases"/>
    <property type="match status" value="1"/>
</dbReference>
<dbReference type="PANTHER" id="PTHR22642">
    <property type="entry name" value="IMIDAZOLONEPROPIONASE"/>
    <property type="match status" value="1"/>
</dbReference>
<proteinExistence type="predicted"/>
<dbReference type="Gene3D" id="3.20.20.140">
    <property type="entry name" value="Metal-dependent hydrolases"/>
    <property type="match status" value="1"/>
</dbReference>
<dbReference type="GeneID" id="27696566"/>
<dbReference type="GO" id="GO:0016810">
    <property type="term" value="F:hydrolase activity, acting on carbon-nitrogen (but not peptide) bonds"/>
    <property type="evidence" value="ECO:0007669"/>
    <property type="project" value="InterPro"/>
</dbReference>
<dbReference type="EMBL" id="KN846984">
    <property type="protein sequence ID" value="KIW95057.1"/>
    <property type="molecule type" value="Genomic_DNA"/>
</dbReference>
<reference evidence="2" key="1">
    <citation type="submission" date="2015-01" db="EMBL/GenBank/DDBJ databases">
        <title>The Genome Sequence of Cladophialophora bantiana CBS 173.52.</title>
        <authorList>
            <consortium name="The Broad Institute Genomics Platform"/>
            <person name="Cuomo C."/>
            <person name="de Hoog S."/>
            <person name="Gorbushina A."/>
            <person name="Stielow B."/>
            <person name="Teixiera M."/>
            <person name="Abouelleil A."/>
            <person name="Chapman S.B."/>
            <person name="Priest M."/>
            <person name="Young S.K."/>
            <person name="Wortman J."/>
            <person name="Nusbaum C."/>
            <person name="Birren B."/>
        </authorList>
    </citation>
    <scope>NUCLEOTIDE SEQUENCE [LARGE SCALE GENOMIC DNA]</scope>
    <source>
        <strain evidence="2">CBS 173.52</strain>
    </source>
</reference>
<name>A0A0D2G907_CLAB1</name>
<dbReference type="SUPFAM" id="SSF51556">
    <property type="entry name" value="Metallo-dependent hydrolases"/>
    <property type="match status" value="1"/>
</dbReference>
<dbReference type="InterPro" id="IPR013108">
    <property type="entry name" value="Amidohydro_3"/>
</dbReference>
<keyword evidence="3" id="KW-1185">Reference proteome</keyword>
<organism evidence="2 3">
    <name type="scientific">Cladophialophora bantiana (strain ATCC 10958 / CBS 173.52 / CDC B-1940 / NIH 8579)</name>
    <name type="common">Xylohypha bantiana</name>
    <dbReference type="NCBI Taxonomy" id="1442370"/>
    <lineage>
        <taxon>Eukaryota</taxon>
        <taxon>Fungi</taxon>
        <taxon>Dikarya</taxon>
        <taxon>Ascomycota</taxon>
        <taxon>Pezizomycotina</taxon>
        <taxon>Eurotiomycetes</taxon>
        <taxon>Chaetothyriomycetidae</taxon>
        <taxon>Chaetothyriales</taxon>
        <taxon>Herpotrichiellaceae</taxon>
        <taxon>Cladophialophora</taxon>
    </lineage>
</organism>
<dbReference type="OrthoDB" id="194468at2759"/>
<dbReference type="Proteomes" id="UP000053789">
    <property type="component" value="Unassembled WGS sequence"/>
</dbReference>
<dbReference type="Gene3D" id="2.30.40.10">
    <property type="entry name" value="Urease, subunit C, domain 1"/>
    <property type="match status" value="1"/>
</dbReference>
<accession>A0A0D2G907</accession>
<dbReference type="Pfam" id="PF07969">
    <property type="entry name" value="Amidohydro_3"/>
    <property type="match status" value="1"/>
</dbReference>
<evidence type="ECO:0000259" key="1">
    <source>
        <dbReference type="Pfam" id="PF07969"/>
    </source>
</evidence>
<protein>
    <recommendedName>
        <fullName evidence="1">Amidohydrolase 3 domain-containing protein</fullName>
    </recommendedName>
</protein>
<dbReference type="AlphaFoldDB" id="A0A0D2G907"/>
<dbReference type="RefSeq" id="XP_016621726.1">
    <property type="nucleotide sequence ID" value="XM_016761388.1"/>
</dbReference>
<gene>
    <name evidence="2" type="ORF">Z519_03638</name>
</gene>
<evidence type="ECO:0000313" key="2">
    <source>
        <dbReference type="EMBL" id="KIW95057.1"/>
    </source>
</evidence>
<feature type="domain" description="Amidohydrolase 3" evidence="1">
    <location>
        <begin position="59"/>
        <end position="531"/>
    </location>
</feature>
<dbReference type="InterPro" id="IPR011059">
    <property type="entry name" value="Metal-dep_hydrolase_composite"/>
</dbReference>
<sequence>MAAELRSRGPVVYHSGNVFTADDHGNRVEAFIVSETGEFTVVGTNRDVLDIALRENFPTFDLKDRFVMPGIHDAHVHILIAGLSRLSNVKPGFDATISNIGERLKSHACDCEHAHAYGDWIVGDLYHIENFDREALDLEFTNTPVLLRGGAGHGMFLNTAALERSGYSLTEPDAPHHHYSRRPDGTLTGEVAELAMTKAALALPKPEMAHIKRCILHAVRLLHSVGVTSFQEAASNTVILKALGELDASGELKMDVQTHIVYKPEQLGEESFETLHKTLDDAASFRSKHVQTNFAKLMLDGVPLHPYYTHAGLTESGDIDESKVQIDIDDLTETVAKLDARGMTCKIHCTGYGSTRRALDMYEAVRAGNSHGPKHEIAHCNGVHDDDYPRFQQLNLTAEMSPSMFFVHPMTTMSGGLMDWNWGKMIKNRAHLTIGSDWAFQDPSILPACALIMDNVAAALPAAEGAASTAAEVICRILTVAGAVATGRESWTGTIEVGKKANFIMVDCDLSKGEFKGAKVLGTWFEGERVYECT</sequence>